<sequence>MGWRCSLKQGGGDMVAAQHGGGSCSRLACVVLSTVRWRLNWAGSVIRPLLFVWASWGHFRAFSESSGVVQNEDSCYFDVFNVK</sequence>
<dbReference type="Proteomes" id="UP000238479">
    <property type="component" value="Chromosome 2"/>
</dbReference>
<dbReference type="EMBL" id="PDCK01000040">
    <property type="protein sequence ID" value="PRQ53631.1"/>
    <property type="molecule type" value="Genomic_DNA"/>
</dbReference>
<protein>
    <submittedName>
        <fullName evidence="1">Uncharacterized protein</fullName>
    </submittedName>
</protein>
<evidence type="ECO:0000313" key="1">
    <source>
        <dbReference type="EMBL" id="PRQ53631.1"/>
    </source>
</evidence>
<comment type="caution">
    <text evidence="1">The sequence shown here is derived from an EMBL/GenBank/DDBJ whole genome shotgun (WGS) entry which is preliminary data.</text>
</comment>
<gene>
    <name evidence="1" type="ORF">RchiOBHm_Chr2g0168681</name>
</gene>
<keyword evidence="2" id="KW-1185">Reference proteome</keyword>
<reference evidence="1 2" key="1">
    <citation type="journal article" date="2018" name="Nat. Genet.">
        <title>The Rosa genome provides new insights in the design of modern roses.</title>
        <authorList>
            <person name="Bendahmane M."/>
        </authorList>
    </citation>
    <scope>NUCLEOTIDE SEQUENCE [LARGE SCALE GENOMIC DNA]</scope>
    <source>
        <strain evidence="2">cv. Old Blush</strain>
    </source>
</reference>
<proteinExistence type="predicted"/>
<organism evidence="1 2">
    <name type="scientific">Rosa chinensis</name>
    <name type="common">China rose</name>
    <dbReference type="NCBI Taxonomy" id="74649"/>
    <lineage>
        <taxon>Eukaryota</taxon>
        <taxon>Viridiplantae</taxon>
        <taxon>Streptophyta</taxon>
        <taxon>Embryophyta</taxon>
        <taxon>Tracheophyta</taxon>
        <taxon>Spermatophyta</taxon>
        <taxon>Magnoliopsida</taxon>
        <taxon>eudicotyledons</taxon>
        <taxon>Gunneridae</taxon>
        <taxon>Pentapetalae</taxon>
        <taxon>rosids</taxon>
        <taxon>fabids</taxon>
        <taxon>Rosales</taxon>
        <taxon>Rosaceae</taxon>
        <taxon>Rosoideae</taxon>
        <taxon>Rosoideae incertae sedis</taxon>
        <taxon>Rosa</taxon>
    </lineage>
</organism>
<dbReference type="PROSITE" id="PS51257">
    <property type="entry name" value="PROKAR_LIPOPROTEIN"/>
    <property type="match status" value="1"/>
</dbReference>
<dbReference type="Gramene" id="PRQ53631">
    <property type="protein sequence ID" value="PRQ53631"/>
    <property type="gene ID" value="RchiOBHm_Chr2g0168681"/>
</dbReference>
<name>A0A2P6S4M2_ROSCH</name>
<accession>A0A2P6S4M2</accession>
<evidence type="ECO:0000313" key="2">
    <source>
        <dbReference type="Proteomes" id="UP000238479"/>
    </source>
</evidence>
<dbReference type="AlphaFoldDB" id="A0A2P6S4M2"/>